<sequence length="70" mass="8071">MAGTLENEEKGWRQRGKEEEARTKRIFRFSSSKLGFSYSTKKVSRIMTTLKRMGPMRSLRSDPAATSAIW</sequence>
<reference evidence="2" key="1">
    <citation type="submission" date="2017-07" db="EMBL/GenBank/DDBJ databases">
        <title>Taro Niue Genome Assembly and Annotation.</title>
        <authorList>
            <person name="Atibalentja N."/>
            <person name="Keating K."/>
            <person name="Fields C.J."/>
        </authorList>
    </citation>
    <scope>NUCLEOTIDE SEQUENCE</scope>
    <source>
        <strain evidence="2">Niue_2</strain>
        <tissue evidence="2">Leaf</tissue>
    </source>
</reference>
<evidence type="ECO:0000256" key="1">
    <source>
        <dbReference type="SAM" id="MobiDB-lite"/>
    </source>
</evidence>
<proteinExistence type="predicted"/>
<dbReference type="Proteomes" id="UP000652761">
    <property type="component" value="Unassembled WGS sequence"/>
</dbReference>
<accession>A0A843XMY1</accession>
<name>A0A843XMY1_COLES</name>
<dbReference type="EMBL" id="NMUH01010063">
    <property type="protein sequence ID" value="MQM20676.1"/>
    <property type="molecule type" value="Genomic_DNA"/>
</dbReference>
<evidence type="ECO:0000313" key="3">
    <source>
        <dbReference type="Proteomes" id="UP000652761"/>
    </source>
</evidence>
<protein>
    <submittedName>
        <fullName evidence="2">Uncharacterized protein</fullName>
    </submittedName>
</protein>
<feature type="compositionally biased region" description="Basic and acidic residues" evidence="1">
    <location>
        <begin position="7"/>
        <end position="21"/>
    </location>
</feature>
<gene>
    <name evidence="2" type="ORF">Taro_053700</name>
</gene>
<feature type="region of interest" description="Disordered" evidence="1">
    <location>
        <begin position="1"/>
        <end position="21"/>
    </location>
</feature>
<evidence type="ECO:0000313" key="2">
    <source>
        <dbReference type="EMBL" id="MQM20676.1"/>
    </source>
</evidence>
<dbReference type="AlphaFoldDB" id="A0A843XMY1"/>
<organism evidence="2 3">
    <name type="scientific">Colocasia esculenta</name>
    <name type="common">Wild taro</name>
    <name type="synonym">Arum esculentum</name>
    <dbReference type="NCBI Taxonomy" id="4460"/>
    <lineage>
        <taxon>Eukaryota</taxon>
        <taxon>Viridiplantae</taxon>
        <taxon>Streptophyta</taxon>
        <taxon>Embryophyta</taxon>
        <taxon>Tracheophyta</taxon>
        <taxon>Spermatophyta</taxon>
        <taxon>Magnoliopsida</taxon>
        <taxon>Liliopsida</taxon>
        <taxon>Araceae</taxon>
        <taxon>Aroideae</taxon>
        <taxon>Colocasieae</taxon>
        <taxon>Colocasia</taxon>
    </lineage>
</organism>
<comment type="caution">
    <text evidence="2">The sequence shown here is derived from an EMBL/GenBank/DDBJ whole genome shotgun (WGS) entry which is preliminary data.</text>
</comment>
<keyword evidence="3" id="KW-1185">Reference proteome</keyword>